<dbReference type="InterPro" id="IPR020568">
    <property type="entry name" value="Ribosomal_Su5_D2-typ_SF"/>
</dbReference>
<keyword evidence="2" id="KW-0808">Transferase</keyword>
<evidence type="ECO:0000256" key="3">
    <source>
        <dbReference type="ARBA" id="ARBA00022723"/>
    </source>
</evidence>
<dbReference type="InterPro" id="IPR006203">
    <property type="entry name" value="GHMP_knse_ATP-bd_CS"/>
</dbReference>
<keyword evidence="3" id="KW-0479">Metal-binding</keyword>
<evidence type="ECO:0000259" key="13">
    <source>
        <dbReference type="Pfam" id="PF10509"/>
    </source>
</evidence>
<evidence type="ECO:0000313" key="14">
    <source>
        <dbReference type="EMBL" id="PIL43777.1"/>
    </source>
</evidence>
<dbReference type="PANTHER" id="PTHR10457:SF7">
    <property type="entry name" value="GALACTOKINASE-RELATED"/>
    <property type="match status" value="1"/>
</dbReference>
<dbReference type="InterPro" id="IPR036554">
    <property type="entry name" value="GHMP_kinase_C_sf"/>
</dbReference>
<dbReference type="FunFam" id="3.30.70.890:FF:000001">
    <property type="entry name" value="Galactokinase"/>
    <property type="match status" value="1"/>
</dbReference>
<sequence length="360" mass="38208">MSERAITAAEYFADDYAQASAPGRVNLLGEHTDYNDGFMLPIATPQRTTVTVGVLREPKFVFYSATLRSEVSFGINDEAPPGFARYVFGCIRMLQHSGISVPPLRLHVDSNVPLGTGLSSSAALEVATLRALRCLLKFELDDTALALLAQQAEIRYAGVHCGVMDQMASSLADEEHMLFLDARTLATRILPLPAGAEIVVIDSGVPRTLAGSKYNERRAECEAAALALGVRALRDVASVAAAEQLPSPLRQRARHVISENLRVLEASSGVSAVRFGQMMRASHNSLRDDYEVSIAALDELVAMLDASDGVFGARLTGAGFGGACVALCRKGEAAAIGSAVVKRYNGSGGNATLLLPVTTN</sequence>
<keyword evidence="4" id="KW-0547">Nucleotide-binding</keyword>
<keyword evidence="6" id="KW-0067">ATP-binding</keyword>
<feature type="domain" description="GHMP kinase N-terminal" evidence="11">
    <location>
        <begin position="86"/>
        <end position="171"/>
    </location>
</feature>
<comment type="similarity">
    <text evidence="1">Belongs to the GHMP kinase family. GalK subfamily.</text>
</comment>
<dbReference type="Pfam" id="PF08544">
    <property type="entry name" value="GHMP_kinases_C"/>
    <property type="match status" value="1"/>
</dbReference>
<feature type="domain" description="Galactokinase N-terminal" evidence="13">
    <location>
        <begin position="17"/>
        <end position="53"/>
    </location>
</feature>
<evidence type="ECO:0000259" key="12">
    <source>
        <dbReference type="Pfam" id="PF08544"/>
    </source>
</evidence>
<dbReference type="InterPro" id="IPR000705">
    <property type="entry name" value="Galactokinase"/>
</dbReference>
<dbReference type="PRINTS" id="PR00473">
    <property type="entry name" value="GALCTOKINASE"/>
</dbReference>
<name>A0A2G8TCK0_9BURK</name>
<reference evidence="14 15" key="1">
    <citation type="submission" date="2017-10" db="EMBL/GenBank/DDBJ databases">
        <title>Massilia psychrophilum sp. nov., a novel purple-pigmented bacterium isolated from Tianshan glacier, Xinjiang Municipality, China.</title>
        <authorList>
            <person name="Wang H."/>
        </authorList>
    </citation>
    <scope>NUCLEOTIDE SEQUENCE [LARGE SCALE GENOMIC DNA]</scope>
    <source>
        <strain evidence="14 15">JCM 30074</strain>
    </source>
</reference>
<dbReference type="Pfam" id="PF10509">
    <property type="entry name" value="GalKase_gal_bdg"/>
    <property type="match status" value="1"/>
</dbReference>
<dbReference type="PANTHER" id="PTHR10457">
    <property type="entry name" value="MEVALONATE KINASE/GALACTOKINASE"/>
    <property type="match status" value="1"/>
</dbReference>
<evidence type="ECO:0000256" key="1">
    <source>
        <dbReference type="ARBA" id="ARBA00006566"/>
    </source>
</evidence>
<dbReference type="GO" id="GO:0005524">
    <property type="term" value="F:ATP binding"/>
    <property type="evidence" value="ECO:0007669"/>
    <property type="project" value="UniProtKB-UniRule"/>
</dbReference>
<keyword evidence="8" id="KW-0299">Galactose metabolism</keyword>
<evidence type="ECO:0000259" key="11">
    <source>
        <dbReference type="Pfam" id="PF00288"/>
    </source>
</evidence>
<dbReference type="InterPro" id="IPR013750">
    <property type="entry name" value="GHMP_kinase_C_dom"/>
</dbReference>
<evidence type="ECO:0000256" key="8">
    <source>
        <dbReference type="ARBA" id="ARBA00023144"/>
    </source>
</evidence>
<accession>A0A2G8TCK0</accession>
<dbReference type="GO" id="GO:0004335">
    <property type="term" value="F:galactokinase activity"/>
    <property type="evidence" value="ECO:0007669"/>
    <property type="project" value="UniProtKB-UniRule"/>
</dbReference>
<evidence type="ECO:0000256" key="6">
    <source>
        <dbReference type="ARBA" id="ARBA00022840"/>
    </source>
</evidence>
<evidence type="ECO:0000256" key="4">
    <source>
        <dbReference type="ARBA" id="ARBA00022741"/>
    </source>
</evidence>
<keyword evidence="15" id="KW-1185">Reference proteome</keyword>
<dbReference type="PROSITE" id="PS00627">
    <property type="entry name" value="GHMP_KINASES_ATP"/>
    <property type="match status" value="1"/>
</dbReference>
<evidence type="ECO:0000256" key="2">
    <source>
        <dbReference type="ARBA" id="ARBA00022679"/>
    </source>
</evidence>
<dbReference type="GO" id="GO:0046872">
    <property type="term" value="F:metal ion binding"/>
    <property type="evidence" value="ECO:0007669"/>
    <property type="project" value="UniProtKB-KW"/>
</dbReference>
<dbReference type="PRINTS" id="PR00959">
    <property type="entry name" value="MEVGALKINASE"/>
</dbReference>
<evidence type="ECO:0000256" key="5">
    <source>
        <dbReference type="ARBA" id="ARBA00022777"/>
    </source>
</evidence>
<gene>
    <name evidence="14" type="primary">galK</name>
    <name evidence="14" type="ORF">CR105_17250</name>
</gene>
<evidence type="ECO:0000256" key="10">
    <source>
        <dbReference type="NCBIfam" id="TIGR00131"/>
    </source>
</evidence>
<dbReference type="SUPFAM" id="SSF54211">
    <property type="entry name" value="Ribosomal protein S5 domain 2-like"/>
    <property type="match status" value="1"/>
</dbReference>
<feature type="domain" description="GHMP kinase C-terminal" evidence="12">
    <location>
        <begin position="273"/>
        <end position="344"/>
    </location>
</feature>
<dbReference type="OrthoDB" id="250531at2"/>
<keyword evidence="5 14" id="KW-0418">Kinase</keyword>
<proteinExistence type="inferred from homology"/>
<dbReference type="RefSeq" id="WP_099790404.1">
    <property type="nucleotide sequence ID" value="NZ_JBHLYV010000019.1"/>
</dbReference>
<dbReference type="EC" id="2.7.1.6" evidence="10"/>
<dbReference type="AlphaFoldDB" id="A0A2G8TCK0"/>
<dbReference type="SUPFAM" id="SSF55060">
    <property type="entry name" value="GHMP Kinase, C-terminal domain"/>
    <property type="match status" value="1"/>
</dbReference>
<dbReference type="InterPro" id="IPR014721">
    <property type="entry name" value="Ribsml_uS5_D2-typ_fold_subgr"/>
</dbReference>
<protein>
    <recommendedName>
        <fullName evidence="10">Galactokinase</fullName>
        <ecNumber evidence="10">2.7.1.6</ecNumber>
    </recommendedName>
</protein>
<dbReference type="InterPro" id="IPR019539">
    <property type="entry name" value="GalKase_N"/>
</dbReference>
<keyword evidence="7" id="KW-0460">Magnesium</keyword>
<keyword evidence="9" id="KW-0119">Carbohydrate metabolism</keyword>
<evidence type="ECO:0000313" key="15">
    <source>
        <dbReference type="Proteomes" id="UP000230390"/>
    </source>
</evidence>
<dbReference type="GO" id="GO:0005829">
    <property type="term" value="C:cytosol"/>
    <property type="evidence" value="ECO:0007669"/>
    <property type="project" value="TreeGrafter"/>
</dbReference>
<dbReference type="PIRSF" id="PIRSF000530">
    <property type="entry name" value="Galactokinase"/>
    <property type="match status" value="1"/>
</dbReference>
<dbReference type="Pfam" id="PF00288">
    <property type="entry name" value="GHMP_kinases_N"/>
    <property type="match status" value="1"/>
</dbReference>
<dbReference type="Gene3D" id="3.30.230.10">
    <property type="match status" value="1"/>
</dbReference>
<dbReference type="InterPro" id="IPR006204">
    <property type="entry name" value="GHMP_kinase_N_dom"/>
</dbReference>
<dbReference type="GO" id="GO:0006012">
    <property type="term" value="P:galactose metabolic process"/>
    <property type="evidence" value="ECO:0007669"/>
    <property type="project" value="UniProtKB-UniRule"/>
</dbReference>
<dbReference type="Proteomes" id="UP000230390">
    <property type="component" value="Unassembled WGS sequence"/>
</dbReference>
<dbReference type="NCBIfam" id="TIGR00131">
    <property type="entry name" value="gal_kin"/>
    <property type="match status" value="1"/>
</dbReference>
<evidence type="ECO:0000256" key="7">
    <source>
        <dbReference type="ARBA" id="ARBA00022842"/>
    </source>
</evidence>
<dbReference type="Gene3D" id="3.30.70.890">
    <property type="entry name" value="GHMP kinase, C-terminal domain"/>
    <property type="match status" value="1"/>
</dbReference>
<evidence type="ECO:0000256" key="9">
    <source>
        <dbReference type="ARBA" id="ARBA00023277"/>
    </source>
</evidence>
<dbReference type="EMBL" id="PDOC01000011">
    <property type="protein sequence ID" value="PIL43777.1"/>
    <property type="molecule type" value="Genomic_DNA"/>
</dbReference>
<dbReference type="InterPro" id="IPR006206">
    <property type="entry name" value="Mevalonate/galactokinase"/>
</dbReference>
<organism evidence="14 15">
    <name type="scientific">Massilia eurypsychrophila</name>
    <dbReference type="NCBI Taxonomy" id="1485217"/>
    <lineage>
        <taxon>Bacteria</taxon>
        <taxon>Pseudomonadati</taxon>
        <taxon>Pseudomonadota</taxon>
        <taxon>Betaproteobacteria</taxon>
        <taxon>Burkholderiales</taxon>
        <taxon>Oxalobacteraceae</taxon>
        <taxon>Telluria group</taxon>
        <taxon>Massilia</taxon>
    </lineage>
</organism>
<comment type="caution">
    <text evidence="14">The sequence shown here is derived from an EMBL/GenBank/DDBJ whole genome shotgun (WGS) entry which is preliminary data.</text>
</comment>